<feature type="signal peptide" evidence="2">
    <location>
        <begin position="1"/>
        <end position="19"/>
    </location>
</feature>
<evidence type="ECO:0000259" key="3">
    <source>
        <dbReference type="PROSITE" id="PS51352"/>
    </source>
</evidence>
<evidence type="ECO:0000256" key="1">
    <source>
        <dbReference type="ARBA" id="ARBA00023284"/>
    </source>
</evidence>
<keyword evidence="5" id="KW-1185">Reference proteome</keyword>
<dbReference type="PROSITE" id="PS00194">
    <property type="entry name" value="THIOREDOXIN_1"/>
    <property type="match status" value="1"/>
</dbReference>
<keyword evidence="1" id="KW-0676">Redox-active center</keyword>
<name>A0ABV5GEP4_9FLAO</name>
<dbReference type="InterPro" id="IPR013766">
    <property type="entry name" value="Thioredoxin_domain"/>
</dbReference>
<feature type="chain" id="PRO_5046437048" evidence="2">
    <location>
        <begin position="20"/>
        <end position="161"/>
    </location>
</feature>
<dbReference type="InterPro" id="IPR000866">
    <property type="entry name" value="AhpC/TSA"/>
</dbReference>
<proteinExistence type="predicted"/>
<evidence type="ECO:0000313" key="5">
    <source>
        <dbReference type="Proteomes" id="UP001589576"/>
    </source>
</evidence>
<accession>A0ABV5GEP4</accession>
<dbReference type="Gene3D" id="3.40.30.10">
    <property type="entry name" value="Glutaredoxin"/>
    <property type="match status" value="1"/>
</dbReference>
<reference evidence="4 5" key="1">
    <citation type="submission" date="2024-09" db="EMBL/GenBank/DDBJ databases">
        <authorList>
            <person name="Sun Q."/>
            <person name="Mori K."/>
        </authorList>
    </citation>
    <scope>NUCLEOTIDE SEQUENCE [LARGE SCALE GENOMIC DNA]</scope>
    <source>
        <strain evidence="4 5">CECT 8460</strain>
    </source>
</reference>
<dbReference type="Proteomes" id="UP001589576">
    <property type="component" value="Unassembled WGS sequence"/>
</dbReference>
<protein>
    <submittedName>
        <fullName evidence="4">TlpA family protein disulfide reductase</fullName>
    </submittedName>
</protein>
<dbReference type="InterPro" id="IPR036249">
    <property type="entry name" value="Thioredoxin-like_sf"/>
</dbReference>
<dbReference type="PROSITE" id="PS51352">
    <property type="entry name" value="THIOREDOXIN_2"/>
    <property type="match status" value="1"/>
</dbReference>
<gene>
    <name evidence="4" type="ORF">ACFFUU_05820</name>
</gene>
<dbReference type="InterPro" id="IPR017937">
    <property type="entry name" value="Thioredoxin_CS"/>
</dbReference>
<keyword evidence="2" id="KW-0732">Signal</keyword>
<comment type="caution">
    <text evidence="4">The sequence shown here is derived from an EMBL/GenBank/DDBJ whole genome shotgun (WGS) entry which is preliminary data.</text>
</comment>
<dbReference type="RefSeq" id="WP_290285630.1">
    <property type="nucleotide sequence ID" value="NZ_JAUFQN010000019.1"/>
</dbReference>
<dbReference type="EMBL" id="JBHMFB010000015">
    <property type="protein sequence ID" value="MFB9089111.1"/>
    <property type="molecule type" value="Genomic_DNA"/>
</dbReference>
<feature type="domain" description="Thioredoxin" evidence="3">
    <location>
        <begin position="1"/>
        <end position="158"/>
    </location>
</feature>
<evidence type="ECO:0000313" key="4">
    <source>
        <dbReference type="EMBL" id="MFB9089111.1"/>
    </source>
</evidence>
<dbReference type="SUPFAM" id="SSF52833">
    <property type="entry name" value="Thioredoxin-like"/>
    <property type="match status" value="1"/>
</dbReference>
<dbReference type="CDD" id="cd02966">
    <property type="entry name" value="TlpA_like_family"/>
    <property type="match status" value="1"/>
</dbReference>
<sequence>MKQFLLISFFLVFVQTSIAQELAVYDKFDDFEKAIIKNDDKVYVVNFWATWCAPCVKELPYFEKLHQENKNITVILVSLDSKKEIEKKLIPFIKRKKITAQVVSLNDKDYNTWLPKIDGNWSGSIPATFIFSGNQKLFAEREFENFNELNDYVNTFINQKK</sequence>
<evidence type="ECO:0000256" key="2">
    <source>
        <dbReference type="SAM" id="SignalP"/>
    </source>
</evidence>
<organism evidence="4 5">
    <name type="scientific">Flavobacterium paronense</name>
    <dbReference type="NCBI Taxonomy" id="1392775"/>
    <lineage>
        <taxon>Bacteria</taxon>
        <taxon>Pseudomonadati</taxon>
        <taxon>Bacteroidota</taxon>
        <taxon>Flavobacteriia</taxon>
        <taxon>Flavobacteriales</taxon>
        <taxon>Flavobacteriaceae</taxon>
        <taxon>Flavobacterium</taxon>
    </lineage>
</organism>
<dbReference type="PANTHER" id="PTHR42852:SF17">
    <property type="entry name" value="THIOREDOXIN-LIKE PROTEIN HI_1115"/>
    <property type="match status" value="1"/>
</dbReference>
<dbReference type="PANTHER" id="PTHR42852">
    <property type="entry name" value="THIOL:DISULFIDE INTERCHANGE PROTEIN DSBE"/>
    <property type="match status" value="1"/>
</dbReference>
<dbReference type="InterPro" id="IPR050553">
    <property type="entry name" value="Thioredoxin_ResA/DsbE_sf"/>
</dbReference>
<dbReference type="Pfam" id="PF00578">
    <property type="entry name" value="AhpC-TSA"/>
    <property type="match status" value="1"/>
</dbReference>